<feature type="signal peptide" evidence="1">
    <location>
        <begin position="1"/>
        <end position="29"/>
    </location>
</feature>
<dbReference type="AlphaFoldDB" id="A0A8J8CPT3"/>
<reference evidence="2" key="1">
    <citation type="submission" date="2019-12" db="EMBL/GenBank/DDBJ databases">
        <title>High-Quality draft genome sequences of three cyanobacteria isolated from the limestone walls of the Old Cathedral of Coimbra.</title>
        <authorList>
            <person name="Tiago I."/>
            <person name="Soares F."/>
            <person name="Portugal A."/>
        </authorList>
    </citation>
    <scope>NUCLEOTIDE SEQUENCE</scope>
    <source>
        <strain evidence="2">A</strain>
    </source>
</reference>
<dbReference type="RefSeq" id="WP_162425489.1">
    <property type="nucleotide sequence ID" value="NZ_WVIE01000050.1"/>
</dbReference>
<evidence type="ECO:0000313" key="2">
    <source>
        <dbReference type="EMBL" id="NDJ19967.1"/>
    </source>
</evidence>
<accession>A0A8J8CPT3</accession>
<dbReference type="Proteomes" id="UP000646053">
    <property type="component" value="Unassembled WGS sequence"/>
</dbReference>
<organism evidence="2 3">
    <name type="scientific">Myxacorys almedinensis A</name>
    <dbReference type="NCBI Taxonomy" id="2690445"/>
    <lineage>
        <taxon>Bacteria</taxon>
        <taxon>Bacillati</taxon>
        <taxon>Cyanobacteriota</taxon>
        <taxon>Cyanophyceae</taxon>
        <taxon>Leptolyngbyales</taxon>
        <taxon>Leptolyngbyaceae</taxon>
        <taxon>Myxacorys</taxon>
        <taxon>Myxacorys almedinensis</taxon>
    </lineage>
</organism>
<keyword evidence="3" id="KW-1185">Reference proteome</keyword>
<protein>
    <recommendedName>
        <fullName evidence="4">DUF5666 domain-containing protein</fullName>
    </recommendedName>
</protein>
<sequence length="133" mass="14340">MNLKSYQLAVSMLGIPVVILAANSLPAMGQTQAPQNVQQPETTDSTRPDLTKIYGRVNQVSGNQFILNANTGTVTVEKREALNLRPNEPIAITGSFDAQSNRFTAYSITRSDGTVIRFTPSGASVSRISDILN</sequence>
<proteinExistence type="predicted"/>
<name>A0A8J8CPT3_9CYAN</name>
<comment type="caution">
    <text evidence="2">The sequence shown here is derived from an EMBL/GenBank/DDBJ whole genome shotgun (WGS) entry which is preliminary data.</text>
</comment>
<feature type="chain" id="PRO_5035267831" description="DUF5666 domain-containing protein" evidence="1">
    <location>
        <begin position="30"/>
        <end position="133"/>
    </location>
</feature>
<gene>
    <name evidence="2" type="ORF">GS601_22260</name>
</gene>
<evidence type="ECO:0000256" key="1">
    <source>
        <dbReference type="SAM" id="SignalP"/>
    </source>
</evidence>
<keyword evidence="1" id="KW-0732">Signal</keyword>
<dbReference type="EMBL" id="WVIE01000050">
    <property type="protein sequence ID" value="NDJ19967.1"/>
    <property type="molecule type" value="Genomic_DNA"/>
</dbReference>
<evidence type="ECO:0008006" key="4">
    <source>
        <dbReference type="Google" id="ProtNLM"/>
    </source>
</evidence>
<evidence type="ECO:0000313" key="3">
    <source>
        <dbReference type="Proteomes" id="UP000646053"/>
    </source>
</evidence>